<dbReference type="InterPro" id="IPR020622">
    <property type="entry name" value="Ala_racemase_pyridoxalP-BS"/>
</dbReference>
<dbReference type="PANTHER" id="PTHR30511">
    <property type="entry name" value="ALANINE RACEMASE"/>
    <property type="match status" value="1"/>
</dbReference>
<evidence type="ECO:0000259" key="4">
    <source>
        <dbReference type="SMART" id="SM01005"/>
    </source>
</evidence>
<organism evidence="5">
    <name type="scientific">freshwater metagenome</name>
    <dbReference type="NCBI Taxonomy" id="449393"/>
    <lineage>
        <taxon>unclassified sequences</taxon>
        <taxon>metagenomes</taxon>
        <taxon>ecological metagenomes</taxon>
    </lineage>
</organism>
<dbReference type="SUPFAM" id="SSF50621">
    <property type="entry name" value="Alanine racemase C-terminal domain-like"/>
    <property type="match status" value="1"/>
</dbReference>
<dbReference type="PRINTS" id="PR00992">
    <property type="entry name" value="ALARACEMASE"/>
</dbReference>
<proteinExistence type="inferred from homology"/>
<dbReference type="PROSITE" id="PS00395">
    <property type="entry name" value="ALANINE_RACEMASE"/>
    <property type="match status" value="1"/>
</dbReference>
<evidence type="ECO:0000256" key="2">
    <source>
        <dbReference type="ARBA" id="ARBA00022898"/>
    </source>
</evidence>
<dbReference type="Gene3D" id="2.40.37.10">
    <property type="entry name" value="Lyase, Ornithine Decarboxylase, Chain A, domain 1"/>
    <property type="match status" value="1"/>
</dbReference>
<dbReference type="InterPro" id="IPR009006">
    <property type="entry name" value="Ala_racemase/Decarboxylase_C"/>
</dbReference>
<sequence length="374" mass="40332">MSRAVAEVDLQAIKNNLTLIKGKTSAQVLAVVKADGYGHGLIPVSKAAIEAGADWLGTALLEEAIELRKNGIKVPIIAWLTPCGEDFKEAIKLDIDLSISSLEVLTEIVTAGEQLKKLPRVHIEIDTGMSRGGIGDDWKVFALECSRLIKENKLEVVGIWSHFARADEPLEKMSQEQLLVFSNMVNELNSLGIEPKFLHIANSAAALTLKDSHKSIIRWGIGLYGLSPDINNLGNSKSLKLQPAMKLKAKLNLVKNVKAGSTVGYGASAIVTHDTKLGVVAIGYADGIPRNANSSAGVWVAGKRAPLIGRVSMDQFVVDLGATSLAKTGDEVIVFGNGNQNEYTVDEWAKACGTINYEIVTRIGPRVPRIYTRE</sequence>
<dbReference type="Pfam" id="PF00842">
    <property type="entry name" value="Ala_racemase_C"/>
    <property type="match status" value="1"/>
</dbReference>
<dbReference type="InterPro" id="IPR011079">
    <property type="entry name" value="Ala_racemase_C"/>
</dbReference>
<dbReference type="Gene3D" id="3.20.20.10">
    <property type="entry name" value="Alanine racemase"/>
    <property type="match status" value="1"/>
</dbReference>
<dbReference type="GO" id="GO:0030632">
    <property type="term" value="P:D-alanine biosynthetic process"/>
    <property type="evidence" value="ECO:0007669"/>
    <property type="project" value="TreeGrafter"/>
</dbReference>
<accession>A0A6J5ZD91</accession>
<dbReference type="HAMAP" id="MF_01201">
    <property type="entry name" value="Ala_racemase"/>
    <property type="match status" value="1"/>
</dbReference>
<dbReference type="InterPro" id="IPR029066">
    <property type="entry name" value="PLP-binding_barrel"/>
</dbReference>
<dbReference type="InterPro" id="IPR001608">
    <property type="entry name" value="Ala_racemase_N"/>
</dbReference>
<dbReference type="SUPFAM" id="SSF51419">
    <property type="entry name" value="PLP-binding barrel"/>
    <property type="match status" value="1"/>
</dbReference>
<dbReference type="EMBL" id="CAESAC010000088">
    <property type="protein sequence ID" value="CAB4337533.1"/>
    <property type="molecule type" value="Genomic_DNA"/>
</dbReference>
<keyword evidence="3" id="KW-0413">Isomerase</keyword>
<dbReference type="GO" id="GO:0005829">
    <property type="term" value="C:cytosol"/>
    <property type="evidence" value="ECO:0007669"/>
    <property type="project" value="TreeGrafter"/>
</dbReference>
<dbReference type="SMART" id="SM01005">
    <property type="entry name" value="Ala_racemase_C"/>
    <property type="match status" value="1"/>
</dbReference>
<gene>
    <name evidence="5" type="ORF">UFOPK4028_00648</name>
</gene>
<dbReference type="NCBIfam" id="TIGR00492">
    <property type="entry name" value="alr"/>
    <property type="match status" value="1"/>
</dbReference>
<dbReference type="Pfam" id="PF01168">
    <property type="entry name" value="Ala_racemase_N"/>
    <property type="match status" value="1"/>
</dbReference>
<protein>
    <submittedName>
        <fullName evidence="5">Unannotated protein</fullName>
    </submittedName>
</protein>
<dbReference type="AlphaFoldDB" id="A0A6J5ZD91"/>
<dbReference type="FunFam" id="3.20.20.10:FF:000002">
    <property type="entry name" value="Alanine racemase"/>
    <property type="match status" value="1"/>
</dbReference>
<comment type="cofactor">
    <cofactor evidence="1">
        <name>pyridoxal 5'-phosphate</name>
        <dbReference type="ChEBI" id="CHEBI:597326"/>
    </cofactor>
</comment>
<evidence type="ECO:0000256" key="3">
    <source>
        <dbReference type="ARBA" id="ARBA00023235"/>
    </source>
</evidence>
<evidence type="ECO:0000256" key="1">
    <source>
        <dbReference type="ARBA" id="ARBA00001933"/>
    </source>
</evidence>
<dbReference type="PANTHER" id="PTHR30511:SF0">
    <property type="entry name" value="ALANINE RACEMASE, CATABOLIC-RELATED"/>
    <property type="match status" value="1"/>
</dbReference>
<dbReference type="InterPro" id="IPR000821">
    <property type="entry name" value="Ala_racemase"/>
</dbReference>
<dbReference type="GO" id="GO:0008784">
    <property type="term" value="F:alanine racemase activity"/>
    <property type="evidence" value="ECO:0007669"/>
    <property type="project" value="InterPro"/>
</dbReference>
<reference evidence="5" key="1">
    <citation type="submission" date="2020-05" db="EMBL/GenBank/DDBJ databases">
        <authorList>
            <person name="Chiriac C."/>
            <person name="Salcher M."/>
            <person name="Ghai R."/>
            <person name="Kavagutti S V."/>
        </authorList>
    </citation>
    <scope>NUCLEOTIDE SEQUENCE</scope>
</reference>
<dbReference type="CDD" id="cd00430">
    <property type="entry name" value="PLPDE_III_AR"/>
    <property type="match status" value="1"/>
</dbReference>
<feature type="domain" description="Alanine racemase C-terminal" evidence="4">
    <location>
        <begin position="244"/>
        <end position="372"/>
    </location>
</feature>
<keyword evidence="2" id="KW-0663">Pyridoxal phosphate</keyword>
<dbReference type="GO" id="GO:0009252">
    <property type="term" value="P:peptidoglycan biosynthetic process"/>
    <property type="evidence" value="ECO:0007669"/>
    <property type="project" value="TreeGrafter"/>
</dbReference>
<dbReference type="GO" id="GO:0030170">
    <property type="term" value="F:pyridoxal phosphate binding"/>
    <property type="evidence" value="ECO:0007669"/>
    <property type="project" value="TreeGrafter"/>
</dbReference>
<evidence type="ECO:0000313" key="5">
    <source>
        <dbReference type="EMBL" id="CAB4337533.1"/>
    </source>
</evidence>
<name>A0A6J5ZD91_9ZZZZ</name>